<comment type="caution">
    <text evidence="1">The sequence shown here is derived from an EMBL/GenBank/DDBJ whole genome shotgun (WGS) entry which is preliminary data.</text>
</comment>
<sequence>MTVETENLRELITPVRFVLWDLDGPICRLFAGHPAHRVAKDLVRLVEGRGLGGLLTSEERATQDPHRVLRGVYLRRPESDLIIELEEWLTRQELIAVPTAYPTAHADPLIRMWASRARFAITTNNAAVAAARYIESRGLTDCFPYIYGRTRQIDLMKPDPHYLLQALNAMGADPSASLMIGDAPSDFEAAQKARVSFLGYARNDDKLRTFLDAGVRREHIVSSMQQVRLALGAPA</sequence>
<evidence type="ECO:0000313" key="2">
    <source>
        <dbReference type="Proteomes" id="UP000400924"/>
    </source>
</evidence>
<dbReference type="InterPro" id="IPR006439">
    <property type="entry name" value="HAD-SF_hydro_IA"/>
</dbReference>
<dbReference type="CDD" id="cd01427">
    <property type="entry name" value="HAD_like"/>
    <property type="match status" value="1"/>
</dbReference>
<organism evidence="1 2">
    <name type="scientific">Streptomyces spongiae</name>
    <dbReference type="NCBI Taxonomy" id="565072"/>
    <lineage>
        <taxon>Bacteria</taxon>
        <taxon>Bacillati</taxon>
        <taxon>Actinomycetota</taxon>
        <taxon>Actinomycetes</taxon>
        <taxon>Kitasatosporales</taxon>
        <taxon>Streptomycetaceae</taxon>
        <taxon>Streptomyces</taxon>
    </lineage>
</organism>
<keyword evidence="2" id="KW-1185">Reference proteome</keyword>
<dbReference type="GO" id="GO:0005829">
    <property type="term" value="C:cytosol"/>
    <property type="evidence" value="ECO:0007669"/>
    <property type="project" value="TreeGrafter"/>
</dbReference>
<dbReference type="PANTHER" id="PTHR43434">
    <property type="entry name" value="PHOSPHOGLYCOLATE PHOSPHATASE"/>
    <property type="match status" value="1"/>
</dbReference>
<dbReference type="InterPro" id="IPR041492">
    <property type="entry name" value="HAD_2"/>
</dbReference>
<protein>
    <submittedName>
        <fullName evidence="1">HAD family hydrolase</fullName>
    </submittedName>
</protein>
<name>A0A5N8XM44_9ACTN</name>
<dbReference type="SFLD" id="SFLDG01129">
    <property type="entry name" value="C1.5:_HAD__Beta-PGM__Phosphata"/>
    <property type="match status" value="1"/>
</dbReference>
<dbReference type="NCBIfam" id="TIGR01549">
    <property type="entry name" value="HAD-SF-IA-v1"/>
    <property type="match status" value="1"/>
</dbReference>
<dbReference type="Gene3D" id="3.40.50.1000">
    <property type="entry name" value="HAD superfamily/HAD-like"/>
    <property type="match status" value="1"/>
</dbReference>
<dbReference type="SFLD" id="SFLDS00003">
    <property type="entry name" value="Haloacid_Dehalogenase"/>
    <property type="match status" value="1"/>
</dbReference>
<proteinExistence type="predicted"/>
<dbReference type="RefSeq" id="WP_322725217.1">
    <property type="nucleotide sequence ID" value="NZ_VJZC01000186.1"/>
</dbReference>
<dbReference type="InterPro" id="IPR050155">
    <property type="entry name" value="HAD-like_hydrolase_sf"/>
</dbReference>
<dbReference type="Pfam" id="PF13419">
    <property type="entry name" value="HAD_2"/>
    <property type="match status" value="1"/>
</dbReference>
<dbReference type="InterPro" id="IPR023214">
    <property type="entry name" value="HAD_sf"/>
</dbReference>
<keyword evidence="1" id="KW-0378">Hydrolase</keyword>
<dbReference type="PANTHER" id="PTHR43434:SF1">
    <property type="entry name" value="PHOSPHOGLYCOLATE PHOSPHATASE"/>
    <property type="match status" value="1"/>
</dbReference>
<dbReference type="GO" id="GO:0006281">
    <property type="term" value="P:DNA repair"/>
    <property type="evidence" value="ECO:0007669"/>
    <property type="project" value="TreeGrafter"/>
</dbReference>
<accession>A0A5N8XM44</accession>
<gene>
    <name evidence="1" type="ORF">FNH08_23930</name>
</gene>
<reference evidence="1 2" key="1">
    <citation type="submission" date="2019-07" db="EMBL/GenBank/DDBJ databases">
        <title>New species of Amycolatopsis and Streptomyces.</title>
        <authorList>
            <person name="Duangmal K."/>
            <person name="Teo W.F.A."/>
            <person name="Lipun K."/>
        </authorList>
    </citation>
    <scope>NUCLEOTIDE SEQUENCE [LARGE SCALE GENOMIC DNA]</scope>
    <source>
        <strain evidence="1 2">NBRC 106415</strain>
    </source>
</reference>
<evidence type="ECO:0000313" key="1">
    <source>
        <dbReference type="EMBL" id="MPY60108.1"/>
    </source>
</evidence>
<dbReference type="AlphaFoldDB" id="A0A5N8XM44"/>
<dbReference type="GO" id="GO:0008967">
    <property type="term" value="F:phosphoglycolate phosphatase activity"/>
    <property type="evidence" value="ECO:0007669"/>
    <property type="project" value="TreeGrafter"/>
</dbReference>
<dbReference type="SUPFAM" id="SSF56784">
    <property type="entry name" value="HAD-like"/>
    <property type="match status" value="1"/>
</dbReference>
<dbReference type="EMBL" id="VJZC01000186">
    <property type="protein sequence ID" value="MPY60108.1"/>
    <property type="molecule type" value="Genomic_DNA"/>
</dbReference>
<dbReference type="Proteomes" id="UP000400924">
    <property type="component" value="Unassembled WGS sequence"/>
</dbReference>
<dbReference type="InterPro" id="IPR036412">
    <property type="entry name" value="HAD-like_sf"/>
</dbReference>